<reference evidence="1" key="1">
    <citation type="submission" date="2022-09" db="EMBL/GenBank/DDBJ databases">
        <title>Characterization of three MwoI isoschizomers from sequenced genome and metagenomes.</title>
        <authorList>
            <person name="Fomenkov A."/>
            <person name="Xu S.Y."/>
            <person name="Roberts R.J."/>
        </authorList>
    </citation>
    <scope>NUCLEOTIDE SEQUENCE</scope>
    <source>
        <strain evidence="1">DSM 2970</strain>
    </source>
</reference>
<evidence type="ECO:0000313" key="1">
    <source>
        <dbReference type="EMBL" id="UXH31508.1"/>
    </source>
</evidence>
<dbReference type="RefSeq" id="WP_015971194.1">
    <property type="nucleotide sequence ID" value="NZ_CP104550.1"/>
</dbReference>
<gene>
    <name evidence="1" type="ORF">N5910_08175</name>
</gene>
<protein>
    <submittedName>
        <fullName evidence="1">Uncharacterized protein</fullName>
    </submittedName>
</protein>
<dbReference type="EMBL" id="CP104550">
    <property type="protein sequence ID" value="UXH31508.1"/>
    <property type="molecule type" value="Genomic_DNA"/>
</dbReference>
<dbReference type="GeneID" id="75107221"/>
<accession>A0A9E7UMP8</accession>
<proteinExistence type="predicted"/>
<organism evidence="1">
    <name type="scientific">Methanothermobacter wolfeii</name>
    <name type="common">Methanobacterium wolfei</name>
    <dbReference type="NCBI Taxonomy" id="145261"/>
    <lineage>
        <taxon>Archaea</taxon>
        <taxon>Methanobacteriati</taxon>
        <taxon>Methanobacteriota</taxon>
        <taxon>Methanomada group</taxon>
        <taxon>Methanobacteria</taxon>
        <taxon>Methanobacteriales</taxon>
        <taxon>Methanobacteriaceae</taxon>
        <taxon>Methanothermobacter</taxon>
    </lineage>
</organism>
<dbReference type="Proteomes" id="UP001065373">
    <property type="component" value="Chromosome"/>
</dbReference>
<sequence>MVERMISEIELLFKEKLEELGVGTVVLDFNERIEGESVIILNISKLKRLEPVLNGSAYEGEFEAHITGIWKVAEGITDAIEKRNTVLEKLTSEFMYTNLGTARVMVQAWDKAIWQDVMDDTRYYVAFDITLTVKNMMR</sequence>
<dbReference type="AlphaFoldDB" id="A0A9E7UMP8"/>
<name>A0A9E7UMP8_METWO</name>